<sequence length="81" mass="9042">MNTDPERLQKLIKDIEALGYSTGYGSSNPSAPNQQLWVYKNGQLRAKVSLMLANRVNTMFNGIGRNDQPLLELLVNFSTSL</sequence>
<dbReference type="EMBL" id="ANKC01001155">
    <property type="protein sequence ID" value="EPC70852.1"/>
    <property type="molecule type" value="Genomic_DNA"/>
</dbReference>
<reference evidence="1 2" key="1">
    <citation type="journal article" date="2013" name="PLoS ONE">
        <title>Lactobacillus paracasei comparative genomics: towards species pan-genome definition and exploitation of diversity.</title>
        <authorList>
            <person name="Smokvina T."/>
            <person name="Wels M."/>
            <person name="Polka J."/>
            <person name="Chervaux C."/>
            <person name="Brisse S."/>
            <person name="Boekhorst J."/>
            <person name="van Hylckama Vlieg J.E."/>
            <person name="Siezen R.J."/>
        </authorList>
    </citation>
    <scope>NUCLEOTIDE SEQUENCE [LARGE SCALE GENOMIC DNA]</scope>
    <source>
        <strain evidence="1 2">Lpp126</strain>
    </source>
</reference>
<evidence type="ECO:0000313" key="1">
    <source>
        <dbReference type="EMBL" id="EPC70852.1"/>
    </source>
</evidence>
<comment type="caution">
    <text evidence="1">The sequence shown here is derived from an EMBL/GenBank/DDBJ whole genome shotgun (WGS) entry which is preliminary data.</text>
</comment>
<dbReference type="AlphaFoldDB" id="S2QY15"/>
<gene>
    <name evidence="1" type="ORF">Lpp126_16339</name>
</gene>
<dbReference type="PATRIC" id="fig|1256206.3.peg.2504"/>
<protein>
    <submittedName>
        <fullName evidence="1">Uncharacterized protein</fullName>
    </submittedName>
</protein>
<proteinExistence type="predicted"/>
<evidence type="ECO:0000313" key="2">
    <source>
        <dbReference type="Proteomes" id="UP000014243"/>
    </source>
</evidence>
<organism evidence="1 2">
    <name type="scientific">Lacticaseibacillus paracasei subsp. paracasei Lpp126</name>
    <dbReference type="NCBI Taxonomy" id="1256206"/>
    <lineage>
        <taxon>Bacteria</taxon>
        <taxon>Bacillati</taxon>
        <taxon>Bacillota</taxon>
        <taxon>Bacilli</taxon>
        <taxon>Lactobacillales</taxon>
        <taxon>Lactobacillaceae</taxon>
        <taxon>Lacticaseibacillus</taxon>
    </lineage>
</organism>
<name>S2QY15_LACPA</name>
<accession>S2QY15</accession>
<dbReference type="Proteomes" id="UP000014243">
    <property type="component" value="Unassembled WGS sequence"/>
</dbReference>